<dbReference type="PANTHER" id="PTHR13200:SF0">
    <property type="entry name" value="EEF1A LYSINE METHYLTRANSFERASE 1"/>
    <property type="match status" value="1"/>
</dbReference>
<keyword evidence="2 5" id="KW-0963">Cytoplasm</keyword>
<reference evidence="7" key="1">
    <citation type="submission" date="2017-02" db="UniProtKB">
        <authorList>
            <consortium name="WormBaseParasite"/>
        </authorList>
    </citation>
    <scope>IDENTIFICATION</scope>
</reference>
<keyword evidence="4 5" id="KW-0808">Transferase</keyword>
<evidence type="ECO:0000256" key="3">
    <source>
        <dbReference type="ARBA" id="ARBA00022603"/>
    </source>
</evidence>
<dbReference type="InterPro" id="IPR029063">
    <property type="entry name" value="SAM-dependent_MTases_sf"/>
</dbReference>
<proteinExistence type="inferred from homology"/>
<dbReference type="InterPro" id="IPR019369">
    <property type="entry name" value="Efm5/EEF1AKMT1"/>
</dbReference>
<dbReference type="InterPro" id="IPR041370">
    <property type="entry name" value="Mlase_EEF1AKMT1/ZCCHC4"/>
</dbReference>
<dbReference type="PANTHER" id="PTHR13200">
    <property type="entry name" value="EEF1A LYSINE METHYLTRANSFERASE 1"/>
    <property type="match status" value="1"/>
</dbReference>
<comment type="subcellular location">
    <subcellularLocation>
        <location evidence="1 5">Cytoplasm</location>
    </subcellularLocation>
</comment>
<dbReference type="WBParaSite" id="PTRK_0001696400.1">
    <property type="protein sequence ID" value="PTRK_0001696400.1"/>
    <property type="gene ID" value="PTRK_0001696400"/>
</dbReference>
<evidence type="ECO:0000256" key="4">
    <source>
        <dbReference type="ARBA" id="ARBA00022679"/>
    </source>
</evidence>
<dbReference type="EC" id="2.1.1.-" evidence="5"/>
<dbReference type="GO" id="GO:0016279">
    <property type="term" value="F:protein-lysine N-methyltransferase activity"/>
    <property type="evidence" value="ECO:0007669"/>
    <property type="project" value="UniProtKB-UniRule"/>
</dbReference>
<name>A0A0N5A5I2_PARTI</name>
<dbReference type="PROSITE" id="PS00092">
    <property type="entry name" value="N6_MTASE"/>
    <property type="match status" value="1"/>
</dbReference>
<sequence length="210" mass="24320">MNEDDDIPQLSSATLTALKEFLDEQKHTIPSEDEPVPEDWKLSQFWYCDETSNKLVNEAIAALGENGGRIGLVSSPTLMRFFRNTDAYKNGKISVHLFEYDRRFGEQFPNDYTFYDYNYPLKIDISHEKKYDYIIADPPYLSDKCLTAVSESLKFLKKDDNSKIILCTGAIMEETAERNLNVKRTKFNPRHSNNLSNDFCSFANYQTITF</sequence>
<keyword evidence="6" id="KW-1185">Reference proteome</keyword>
<dbReference type="InterPro" id="IPR002052">
    <property type="entry name" value="DNA_methylase_N6_adenine_CS"/>
</dbReference>
<evidence type="ECO:0000313" key="6">
    <source>
        <dbReference type="Proteomes" id="UP000038045"/>
    </source>
</evidence>
<organism evidence="6 7">
    <name type="scientific">Parastrongyloides trichosuri</name>
    <name type="common">Possum-specific nematode worm</name>
    <dbReference type="NCBI Taxonomy" id="131310"/>
    <lineage>
        <taxon>Eukaryota</taxon>
        <taxon>Metazoa</taxon>
        <taxon>Ecdysozoa</taxon>
        <taxon>Nematoda</taxon>
        <taxon>Chromadorea</taxon>
        <taxon>Rhabditida</taxon>
        <taxon>Tylenchina</taxon>
        <taxon>Panagrolaimomorpha</taxon>
        <taxon>Strongyloidoidea</taxon>
        <taxon>Strongyloididae</taxon>
        <taxon>Parastrongyloides</taxon>
    </lineage>
</organism>
<dbReference type="Gene3D" id="3.40.50.150">
    <property type="entry name" value="Vaccinia Virus protein VP39"/>
    <property type="match status" value="1"/>
</dbReference>
<evidence type="ECO:0000313" key="7">
    <source>
        <dbReference type="WBParaSite" id="PTRK_0001696400.1"/>
    </source>
</evidence>
<dbReference type="GO" id="GO:0003676">
    <property type="term" value="F:nucleic acid binding"/>
    <property type="evidence" value="ECO:0007669"/>
    <property type="project" value="InterPro"/>
</dbReference>
<dbReference type="GO" id="GO:0005737">
    <property type="term" value="C:cytoplasm"/>
    <property type="evidence" value="ECO:0007669"/>
    <property type="project" value="UniProtKB-SubCell"/>
</dbReference>
<dbReference type="AlphaFoldDB" id="A0A0N5A5I2"/>
<comment type="similarity">
    <text evidence="5">Belongs to the class I-like SAM-binding methyltransferase superfamily. EFM5 family.</text>
</comment>
<comment type="function">
    <text evidence="5">S-adenosyl-L-methionine-dependent protein-lysine N-methyltransferase that methylates elongation factor 1-alpha.</text>
</comment>
<evidence type="ECO:0000256" key="1">
    <source>
        <dbReference type="ARBA" id="ARBA00004496"/>
    </source>
</evidence>
<dbReference type="Proteomes" id="UP000038045">
    <property type="component" value="Unplaced"/>
</dbReference>
<protein>
    <recommendedName>
        <fullName evidence="5">Protein-lysine N-methyltransferase</fullName>
        <ecNumber evidence="5">2.1.1.-</ecNumber>
    </recommendedName>
</protein>
<accession>A0A0N5A5I2</accession>
<dbReference type="HAMAP" id="MF_03187">
    <property type="entry name" value="Methyltr_EFM5"/>
    <property type="match status" value="1"/>
</dbReference>
<keyword evidence="3 5" id="KW-0489">Methyltransferase</keyword>
<evidence type="ECO:0000256" key="5">
    <source>
        <dbReference type="HAMAP-Rule" id="MF_03187"/>
    </source>
</evidence>
<dbReference type="Pfam" id="PF10237">
    <property type="entry name" value="N6-adenineMlase"/>
    <property type="match status" value="1"/>
</dbReference>
<evidence type="ECO:0000256" key="2">
    <source>
        <dbReference type="ARBA" id="ARBA00022490"/>
    </source>
</evidence>
<dbReference type="GO" id="GO:0032259">
    <property type="term" value="P:methylation"/>
    <property type="evidence" value="ECO:0007669"/>
    <property type="project" value="UniProtKB-KW"/>
</dbReference>
<dbReference type="STRING" id="131310.A0A0N5A5I2"/>